<evidence type="ECO:0000256" key="4">
    <source>
        <dbReference type="ARBA" id="ARBA00011245"/>
    </source>
</evidence>
<dbReference type="SUPFAM" id="SSF53748">
    <property type="entry name" value="Phosphoglycerate kinase"/>
    <property type="match status" value="1"/>
</dbReference>
<dbReference type="RefSeq" id="WP_089063757.1">
    <property type="nucleotide sequence ID" value="NZ_CP022316.1"/>
</dbReference>
<dbReference type="InterPro" id="IPR001576">
    <property type="entry name" value="Phosphoglycerate_kinase"/>
</dbReference>
<evidence type="ECO:0000313" key="16">
    <source>
        <dbReference type="EMBL" id="ASK64508.1"/>
    </source>
</evidence>
<dbReference type="GO" id="GO:0004618">
    <property type="term" value="F:phosphoglycerate kinase activity"/>
    <property type="evidence" value="ECO:0007669"/>
    <property type="project" value="UniProtKB-UniRule"/>
</dbReference>
<dbReference type="PRINTS" id="PR00477">
    <property type="entry name" value="PHGLYCKINASE"/>
</dbReference>
<comment type="pathway">
    <text evidence="2 12">Carbohydrate degradation; glycolysis; pyruvate from D-glyceraldehyde 3-phosphate: step 2/5.</text>
</comment>
<evidence type="ECO:0000256" key="13">
    <source>
        <dbReference type="PIRSR" id="PIRSR000724-1"/>
    </source>
</evidence>
<dbReference type="InterPro" id="IPR015911">
    <property type="entry name" value="Phosphoglycerate_kinase_CS"/>
</dbReference>
<dbReference type="FunFam" id="3.40.50.1260:FF:000006">
    <property type="entry name" value="Phosphoglycerate kinase"/>
    <property type="match status" value="1"/>
</dbReference>
<evidence type="ECO:0000256" key="6">
    <source>
        <dbReference type="ARBA" id="ARBA00016471"/>
    </source>
</evidence>
<dbReference type="EMBL" id="CP022316">
    <property type="protein sequence ID" value="ASK64508.1"/>
    <property type="molecule type" value="Genomic_DNA"/>
</dbReference>
<feature type="binding site" evidence="12 13">
    <location>
        <begin position="59"/>
        <end position="62"/>
    </location>
    <ligand>
        <name>substrate</name>
    </ligand>
</feature>
<sequence length="400" mass="41964">MLKTIDSLGELRGTRVLVRADLNVPLDGTTITDDGRIRAALPTLTRLVEAGARVVVISHLGRPKGAPEAKYSLQPVVGRLGELLGQDVAFATDTVGPAAQDAVAGLADGGVAVLENLRFNPGETSKDDAERLTFASELAALGDAFVSDGFGVVHRKQASVYELATLLPAAAGELVRSEVESLRKVTDQPERPFVVVLGGAKIADKLGVIDSLLGKADRILIGGGMAYTFQKAKGFEVGQSLLDESKLDVVREYMERAERDGVELVLPVDTVVAPEFSAEATPTVVPVEQMPADQEGMDIGPRTAELFGQKISDAATVFWNGPMGVFEFESFAKGTISVAETLSQAPGFTVVGGGDSAAAVRTLGFDESLFSHISTGGGASLELIEGKTLPGISILEEDTE</sequence>
<keyword evidence="11 12" id="KW-0324">Glycolysis</keyword>
<dbReference type="UniPathway" id="UPA00109">
    <property type="reaction ID" value="UER00185"/>
</dbReference>
<comment type="similarity">
    <text evidence="3 12 15">Belongs to the phosphoglycerate kinase family.</text>
</comment>
<dbReference type="GO" id="GO:0005524">
    <property type="term" value="F:ATP binding"/>
    <property type="evidence" value="ECO:0007669"/>
    <property type="project" value="UniProtKB-KW"/>
</dbReference>
<dbReference type="PIRSF" id="PIRSF000724">
    <property type="entry name" value="Pgk"/>
    <property type="match status" value="1"/>
</dbReference>
<proteinExistence type="inferred from homology"/>
<dbReference type="PANTHER" id="PTHR11406">
    <property type="entry name" value="PHOSPHOGLYCERATE KINASE"/>
    <property type="match status" value="1"/>
</dbReference>
<gene>
    <name evidence="12 16" type="primary">pgk</name>
    <name evidence="16" type="ORF">CFK39_00105</name>
</gene>
<accession>A0A220U8P5</accession>
<evidence type="ECO:0000256" key="15">
    <source>
        <dbReference type="RuleBase" id="RU000532"/>
    </source>
</evidence>
<dbReference type="FunFam" id="3.40.50.1260:FF:000003">
    <property type="entry name" value="Phosphoglycerate kinase"/>
    <property type="match status" value="1"/>
</dbReference>
<keyword evidence="9 12" id="KW-0418">Kinase</keyword>
<dbReference type="GO" id="GO:0005829">
    <property type="term" value="C:cytosol"/>
    <property type="evidence" value="ECO:0007669"/>
    <property type="project" value="TreeGrafter"/>
</dbReference>
<feature type="binding site" evidence="12 13">
    <location>
        <begin position="21"/>
        <end position="23"/>
    </location>
    <ligand>
        <name>substrate</name>
    </ligand>
</feature>
<keyword evidence="10 12" id="KW-0067">ATP-binding</keyword>
<evidence type="ECO:0000256" key="3">
    <source>
        <dbReference type="ARBA" id="ARBA00008982"/>
    </source>
</evidence>
<dbReference type="AlphaFoldDB" id="A0A220U8P5"/>
<keyword evidence="8 12" id="KW-0547">Nucleotide-binding</keyword>
<protein>
    <recommendedName>
        <fullName evidence="6 12">Phosphoglycerate kinase</fullName>
        <ecNumber evidence="5 12">2.7.2.3</ecNumber>
    </recommendedName>
</protein>
<feature type="binding site" evidence="12">
    <location>
        <position position="155"/>
    </location>
    <ligand>
        <name>substrate</name>
    </ligand>
</feature>
<dbReference type="Proteomes" id="UP000198398">
    <property type="component" value="Chromosome"/>
</dbReference>
<evidence type="ECO:0000256" key="2">
    <source>
        <dbReference type="ARBA" id="ARBA00004838"/>
    </source>
</evidence>
<feature type="binding site" evidence="12">
    <location>
        <position position="36"/>
    </location>
    <ligand>
        <name>substrate</name>
    </ligand>
</feature>
<evidence type="ECO:0000256" key="10">
    <source>
        <dbReference type="ARBA" id="ARBA00022840"/>
    </source>
</evidence>
<evidence type="ECO:0000256" key="12">
    <source>
        <dbReference type="HAMAP-Rule" id="MF_00145"/>
    </source>
</evidence>
<dbReference type="GO" id="GO:0006094">
    <property type="term" value="P:gluconeogenesis"/>
    <property type="evidence" value="ECO:0007669"/>
    <property type="project" value="TreeGrafter"/>
</dbReference>
<keyword evidence="12" id="KW-0963">Cytoplasm</keyword>
<dbReference type="InterPro" id="IPR015824">
    <property type="entry name" value="Phosphoglycerate_kinase_N"/>
</dbReference>
<dbReference type="Pfam" id="PF00162">
    <property type="entry name" value="PGK"/>
    <property type="match status" value="1"/>
</dbReference>
<dbReference type="Gene3D" id="3.40.50.1260">
    <property type="entry name" value="Phosphoglycerate kinase, N-terminal domain"/>
    <property type="match status" value="2"/>
</dbReference>
<evidence type="ECO:0000256" key="1">
    <source>
        <dbReference type="ARBA" id="ARBA00000642"/>
    </source>
</evidence>
<reference evidence="17" key="1">
    <citation type="submission" date="2017-07" db="EMBL/GenBank/DDBJ databases">
        <title>Brachybacterium sp. VR2415.</title>
        <authorList>
            <person name="Tak E.J."/>
            <person name="Bae J.-W."/>
        </authorList>
    </citation>
    <scope>NUCLEOTIDE SEQUENCE [LARGE SCALE GENOMIC DNA]</scope>
    <source>
        <strain evidence="17">VR2415</strain>
    </source>
</reference>
<evidence type="ECO:0000256" key="14">
    <source>
        <dbReference type="PIRSR" id="PIRSR000724-2"/>
    </source>
</evidence>
<comment type="subcellular location">
    <subcellularLocation>
        <location evidence="12">Cytoplasm</location>
    </subcellularLocation>
</comment>
<feature type="binding site" evidence="13">
    <location>
        <position position="36"/>
    </location>
    <ligand>
        <name>(2R)-3-phosphoglycerate</name>
        <dbReference type="ChEBI" id="CHEBI:58272"/>
    </ligand>
</feature>
<evidence type="ECO:0000256" key="11">
    <source>
        <dbReference type="ARBA" id="ARBA00023152"/>
    </source>
</evidence>
<dbReference type="GO" id="GO:0043531">
    <property type="term" value="F:ADP binding"/>
    <property type="evidence" value="ECO:0007669"/>
    <property type="project" value="TreeGrafter"/>
</dbReference>
<organism evidence="16 17">
    <name type="scientific">Brachybacterium avium</name>
    <dbReference type="NCBI Taxonomy" id="2017485"/>
    <lineage>
        <taxon>Bacteria</taxon>
        <taxon>Bacillati</taxon>
        <taxon>Actinomycetota</taxon>
        <taxon>Actinomycetes</taxon>
        <taxon>Micrococcales</taxon>
        <taxon>Dermabacteraceae</taxon>
        <taxon>Brachybacterium</taxon>
    </lineage>
</organism>
<feature type="binding site" evidence="13">
    <location>
        <position position="155"/>
    </location>
    <ligand>
        <name>(2R)-3-phosphoglycerate</name>
        <dbReference type="ChEBI" id="CHEBI:58272"/>
    </ligand>
</feature>
<dbReference type="KEGG" id="brv:CFK39_00105"/>
<dbReference type="EC" id="2.7.2.3" evidence="5 12"/>
<evidence type="ECO:0000256" key="8">
    <source>
        <dbReference type="ARBA" id="ARBA00022741"/>
    </source>
</evidence>
<feature type="binding site" evidence="12">
    <location>
        <position position="296"/>
    </location>
    <ligand>
        <name>ATP</name>
        <dbReference type="ChEBI" id="CHEBI:30616"/>
    </ligand>
</feature>
<keyword evidence="7 12" id="KW-0808">Transferase</keyword>
<keyword evidence="17" id="KW-1185">Reference proteome</keyword>
<evidence type="ECO:0000256" key="9">
    <source>
        <dbReference type="ARBA" id="ARBA00022777"/>
    </source>
</evidence>
<feature type="binding site" evidence="12 14">
    <location>
        <begin position="353"/>
        <end position="356"/>
    </location>
    <ligand>
        <name>ATP</name>
        <dbReference type="ChEBI" id="CHEBI:30616"/>
    </ligand>
</feature>
<comment type="catalytic activity">
    <reaction evidence="1 12 15">
        <text>(2R)-3-phosphoglycerate + ATP = (2R)-3-phospho-glyceroyl phosphate + ADP</text>
        <dbReference type="Rhea" id="RHEA:14801"/>
        <dbReference type="ChEBI" id="CHEBI:30616"/>
        <dbReference type="ChEBI" id="CHEBI:57604"/>
        <dbReference type="ChEBI" id="CHEBI:58272"/>
        <dbReference type="ChEBI" id="CHEBI:456216"/>
        <dbReference type="EC" id="2.7.2.3"/>
    </reaction>
</comment>
<dbReference type="CDD" id="cd00318">
    <property type="entry name" value="Phosphoglycerate_kinase"/>
    <property type="match status" value="1"/>
</dbReference>
<dbReference type="PANTHER" id="PTHR11406:SF23">
    <property type="entry name" value="PHOSPHOGLYCERATE KINASE 1, CHLOROPLASTIC-RELATED"/>
    <property type="match status" value="1"/>
</dbReference>
<evidence type="ECO:0000256" key="7">
    <source>
        <dbReference type="ARBA" id="ARBA00022679"/>
    </source>
</evidence>
<dbReference type="GO" id="GO:0006096">
    <property type="term" value="P:glycolytic process"/>
    <property type="evidence" value="ECO:0007669"/>
    <property type="project" value="UniProtKB-UniRule"/>
</dbReference>
<feature type="binding site" evidence="12 14">
    <location>
        <position position="205"/>
    </location>
    <ligand>
        <name>ATP</name>
        <dbReference type="ChEBI" id="CHEBI:30616"/>
    </ligand>
</feature>
<comment type="subunit">
    <text evidence="4 12">Monomer.</text>
</comment>
<feature type="binding site" evidence="13">
    <location>
        <position position="118"/>
    </location>
    <ligand>
        <name>(2R)-3-phosphoglycerate</name>
        <dbReference type="ChEBI" id="CHEBI:58272"/>
    </ligand>
</feature>
<dbReference type="OrthoDB" id="9808460at2"/>
<name>A0A220U8P5_9MICO</name>
<dbReference type="PROSITE" id="PS00111">
    <property type="entry name" value="PGLYCERATE_KINASE"/>
    <property type="match status" value="1"/>
</dbReference>
<feature type="binding site" evidence="12">
    <location>
        <position position="118"/>
    </location>
    <ligand>
        <name>substrate</name>
    </ligand>
</feature>
<feature type="binding site" evidence="12 14">
    <location>
        <position position="327"/>
    </location>
    <ligand>
        <name>ATP</name>
        <dbReference type="ChEBI" id="CHEBI:30616"/>
    </ligand>
</feature>
<evidence type="ECO:0000256" key="5">
    <source>
        <dbReference type="ARBA" id="ARBA00013061"/>
    </source>
</evidence>
<evidence type="ECO:0000313" key="17">
    <source>
        <dbReference type="Proteomes" id="UP000198398"/>
    </source>
</evidence>
<dbReference type="HAMAP" id="MF_00145">
    <property type="entry name" value="Phosphoglyc_kinase"/>
    <property type="match status" value="1"/>
</dbReference>
<dbReference type="InterPro" id="IPR036043">
    <property type="entry name" value="Phosphoglycerate_kinase_sf"/>
</dbReference>